<organism evidence="3 4">
    <name type="scientific">Dactylonectria macrodidyma</name>
    <dbReference type="NCBI Taxonomy" id="307937"/>
    <lineage>
        <taxon>Eukaryota</taxon>
        <taxon>Fungi</taxon>
        <taxon>Dikarya</taxon>
        <taxon>Ascomycota</taxon>
        <taxon>Pezizomycotina</taxon>
        <taxon>Sordariomycetes</taxon>
        <taxon>Hypocreomycetidae</taxon>
        <taxon>Hypocreales</taxon>
        <taxon>Nectriaceae</taxon>
        <taxon>Dactylonectria</taxon>
    </lineage>
</organism>
<keyword evidence="1" id="KW-0539">Nucleus</keyword>
<dbReference type="PANTHER" id="PTHR47657">
    <property type="entry name" value="STEROL REGULATORY ELEMENT-BINDING PROTEIN ECM22"/>
    <property type="match status" value="1"/>
</dbReference>
<evidence type="ECO:0000256" key="2">
    <source>
        <dbReference type="SAM" id="MobiDB-lite"/>
    </source>
</evidence>
<dbReference type="OrthoDB" id="416217at2759"/>
<dbReference type="EMBL" id="JAGMUV010000023">
    <property type="protein sequence ID" value="KAH7123071.1"/>
    <property type="molecule type" value="Genomic_DNA"/>
</dbReference>
<reference evidence="3" key="1">
    <citation type="journal article" date="2021" name="Nat. Commun.">
        <title>Genetic determinants of endophytism in the Arabidopsis root mycobiome.</title>
        <authorList>
            <person name="Mesny F."/>
            <person name="Miyauchi S."/>
            <person name="Thiergart T."/>
            <person name="Pickel B."/>
            <person name="Atanasova L."/>
            <person name="Karlsson M."/>
            <person name="Huettel B."/>
            <person name="Barry K.W."/>
            <person name="Haridas S."/>
            <person name="Chen C."/>
            <person name="Bauer D."/>
            <person name="Andreopoulos W."/>
            <person name="Pangilinan J."/>
            <person name="LaButti K."/>
            <person name="Riley R."/>
            <person name="Lipzen A."/>
            <person name="Clum A."/>
            <person name="Drula E."/>
            <person name="Henrissat B."/>
            <person name="Kohler A."/>
            <person name="Grigoriev I.V."/>
            <person name="Martin F.M."/>
            <person name="Hacquard S."/>
        </authorList>
    </citation>
    <scope>NUCLEOTIDE SEQUENCE</scope>
    <source>
        <strain evidence="3">MPI-CAGE-AT-0147</strain>
    </source>
</reference>
<dbReference type="AlphaFoldDB" id="A0A9P9DR59"/>
<comment type="caution">
    <text evidence="3">The sequence shown here is derived from an EMBL/GenBank/DDBJ whole genome shotgun (WGS) entry which is preliminary data.</text>
</comment>
<dbReference type="PANTHER" id="PTHR47657:SF14">
    <property type="entry name" value="ZN(2)-C6 FUNGAL-TYPE DOMAIN-CONTAINING PROTEIN"/>
    <property type="match status" value="1"/>
</dbReference>
<proteinExistence type="predicted"/>
<protein>
    <submittedName>
        <fullName evidence="3">Uncharacterized protein</fullName>
    </submittedName>
</protein>
<dbReference type="InterPro" id="IPR052400">
    <property type="entry name" value="Zn2-C6_fungal_TF"/>
</dbReference>
<dbReference type="InterPro" id="IPR021858">
    <property type="entry name" value="Fun_TF"/>
</dbReference>
<gene>
    <name evidence="3" type="ORF">EDB81DRAFT_913183</name>
</gene>
<name>A0A9P9DR59_9HYPO</name>
<feature type="region of interest" description="Disordered" evidence="2">
    <location>
        <begin position="19"/>
        <end position="38"/>
    </location>
</feature>
<evidence type="ECO:0000313" key="4">
    <source>
        <dbReference type="Proteomes" id="UP000738349"/>
    </source>
</evidence>
<sequence length="346" mass="39483">MSSVTKCFKRPLRILPRQDQLHDEDSTSPSTTATPDASIFPSGIVPSQHLFSSGDLTSTERLLKLRLFHHYLQMTAKSTEVQVRWSFWITEVAVESPHAMDALLGLSACHLRRRTKYDKTLDEASHRYMDRAIRSQRNHIQLGLDESNANSVAAACALISFYSSINNTELAPEGVFQVPLHWFSSLQMGIQVLFQAQHFIHDSKFRKHFRGLVFLRDSMAHDIPNEFQFLLEYPGSGDGVDEASFSAYREALAVLSCISSDMKHATPLLFFTVAPSQFVDLVAAKDPRALAIMGYFFMIVKKCRQFWWIDGVPEQEFAAIMAMLPSHWWPVMSWAMDEFEIRTRIN</sequence>
<dbReference type="Pfam" id="PF11951">
    <property type="entry name" value="Fungal_trans_2"/>
    <property type="match status" value="1"/>
</dbReference>
<dbReference type="Proteomes" id="UP000738349">
    <property type="component" value="Unassembled WGS sequence"/>
</dbReference>
<accession>A0A9P9DR59</accession>
<evidence type="ECO:0000313" key="3">
    <source>
        <dbReference type="EMBL" id="KAH7123071.1"/>
    </source>
</evidence>
<dbReference type="GO" id="GO:0000981">
    <property type="term" value="F:DNA-binding transcription factor activity, RNA polymerase II-specific"/>
    <property type="evidence" value="ECO:0007669"/>
    <property type="project" value="TreeGrafter"/>
</dbReference>
<evidence type="ECO:0000256" key="1">
    <source>
        <dbReference type="ARBA" id="ARBA00023242"/>
    </source>
</evidence>
<keyword evidence="4" id="KW-1185">Reference proteome</keyword>
<feature type="compositionally biased region" description="Low complexity" evidence="2">
    <location>
        <begin position="27"/>
        <end position="38"/>
    </location>
</feature>